<dbReference type="SUPFAM" id="SSF53335">
    <property type="entry name" value="S-adenosyl-L-methionine-dependent methyltransferases"/>
    <property type="match status" value="1"/>
</dbReference>
<protein>
    <recommendedName>
        <fullName evidence="3">Methyltransferase type 11</fullName>
    </recommendedName>
</protein>
<dbReference type="Gene3D" id="3.40.50.150">
    <property type="entry name" value="Vaccinia Virus protein VP39"/>
    <property type="match status" value="1"/>
</dbReference>
<organism evidence="1 2">
    <name type="scientific">Candidatus Ghiorseimicrobium undicola</name>
    <dbReference type="NCBI Taxonomy" id="1974746"/>
    <lineage>
        <taxon>Bacteria</taxon>
        <taxon>Pseudomonadati</taxon>
        <taxon>Candidatus Omnitrophota</taxon>
        <taxon>Candidatus Ghiorseimicrobium</taxon>
    </lineage>
</organism>
<evidence type="ECO:0008006" key="3">
    <source>
        <dbReference type="Google" id="ProtNLM"/>
    </source>
</evidence>
<reference evidence="1 2" key="1">
    <citation type="submission" date="2017-09" db="EMBL/GenBank/DDBJ databases">
        <title>Depth-based differentiation of microbial function through sediment-hosted aquifers and enrichment of novel symbionts in the deep terrestrial subsurface.</title>
        <authorList>
            <person name="Probst A.J."/>
            <person name="Ladd B."/>
            <person name="Jarett J.K."/>
            <person name="Geller-Mcgrath D.E."/>
            <person name="Sieber C.M."/>
            <person name="Emerson J.B."/>
            <person name="Anantharaman K."/>
            <person name="Thomas B.C."/>
            <person name="Malmstrom R."/>
            <person name="Stieglmeier M."/>
            <person name="Klingl A."/>
            <person name="Woyke T."/>
            <person name="Ryan C.M."/>
            <person name="Banfield J.F."/>
        </authorList>
    </citation>
    <scope>NUCLEOTIDE SEQUENCE [LARGE SCALE GENOMIC DNA]</scope>
    <source>
        <strain evidence="1">CG11_big_fil_rev_8_21_14_0_20_42_13</strain>
    </source>
</reference>
<dbReference type="Proteomes" id="UP000229641">
    <property type="component" value="Unassembled WGS sequence"/>
</dbReference>
<comment type="caution">
    <text evidence="1">The sequence shown here is derived from an EMBL/GenBank/DDBJ whole genome shotgun (WGS) entry which is preliminary data.</text>
</comment>
<name>A0A2H0LZ38_9BACT</name>
<proteinExistence type="predicted"/>
<evidence type="ECO:0000313" key="1">
    <source>
        <dbReference type="EMBL" id="PIQ89646.1"/>
    </source>
</evidence>
<gene>
    <name evidence="1" type="ORF">COV72_02190</name>
</gene>
<dbReference type="EMBL" id="PCWA01000030">
    <property type="protein sequence ID" value="PIQ89646.1"/>
    <property type="molecule type" value="Genomic_DNA"/>
</dbReference>
<accession>A0A2H0LZ38</accession>
<dbReference type="AlphaFoldDB" id="A0A2H0LZ38"/>
<sequence length="327" mass="37577">MGLDNIDYTRGGTQKNAYSEADVIRTNCPCCQGKDYKQIYKERAVLGIVECSSCGLVYVNPRLENPEAAYWGDGKKYFEEARLIFEGKAAHHRDGNYLEDLKIIAKYKPKGNFLDVGTNMGFFLRNARGRGWSLYGVEPSQSLAELARKYFGLNVKTAFLENAGFSGNFFDVVTLIDVFEHLPQPAGVLKEVYRVLKDDGLLYIKVPNGLFNLFKFYAAKFSSRLKNYDIFDSYEHVVHYSQKTLKFMLAKYGFRIVNVFIAKPVQVPVWHKYVGHYYQYPSPWALDFKRRSARNAFYFLSLIERKLRLNNVGYLAPNIVAIASKQK</sequence>
<dbReference type="CDD" id="cd02440">
    <property type="entry name" value="AdoMet_MTases"/>
    <property type="match status" value="1"/>
</dbReference>
<dbReference type="PANTHER" id="PTHR43861:SF6">
    <property type="entry name" value="METHYLTRANSFERASE TYPE 11"/>
    <property type="match status" value="1"/>
</dbReference>
<dbReference type="InterPro" id="IPR029063">
    <property type="entry name" value="SAM-dependent_MTases_sf"/>
</dbReference>
<dbReference type="PANTHER" id="PTHR43861">
    <property type="entry name" value="TRANS-ACONITATE 2-METHYLTRANSFERASE-RELATED"/>
    <property type="match status" value="1"/>
</dbReference>
<evidence type="ECO:0000313" key="2">
    <source>
        <dbReference type="Proteomes" id="UP000229641"/>
    </source>
</evidence>
<dbReference type="Pfam" id="PF13489">
    <property type="entry name" value="Methyltransf_23"/>
    <property type="match status" value="1"/>
</dbReference>